<name>A0A285HIF1_9FIRM</name>
<dbReference type="Pfam" id="PF07670">
    <property type="entry name" value="Gate"/>
    <property type="match status" value="1"/>
</dbReference>
<dbReference type="RefSeq" id="WP_097018532.1">
    <property type="nucleotide sequence ID" value="NZ_OBDZ01000019.1"/>
</dbReference>
<organism evidence="3 4">
    <name type="scientific">Orenia metallireducens</name>
    <dbReference type="NCBI Taxonomy" id="1413210"/>
    <lineage>
        <taxon>Bacteria</taxon>
        <taxon>Bacillati</taxon>
        <taxon>Bacillota</taxon>
        <taxon>Clostridia</taxon>
        <taxon>Halanaerobiales</taxon>
        <taxon>Halobacteroidaceae</taxon>
        <taxon>Orenia</taxon>
    </lineage>
</organism>
<feature type="transmembrane region" description="Helical" evidence="1">
    <location>
        <begin position="94"/>
        <end position="116"/>
    </location>
</feature>
<gene>
    <name evidence="3" type="ORF">SAMN06265827_11977</name>
</gene>
<evidence type="ECO:0000313" key="3">
    <source>
        <dbReference type="EMBL" id="SNY35393.1"/>
    </source>
</evidence>
<feature type="transmembrane region" description="Helical" evidence="1">
    <location>
        <begin position="122"/>
        <end position="139"/>
    </location>
</feature>
<proteinExistence type="predicted"/>
<evidence type="ECO:0000313" key="4">
    <source>
        <dbReference type="Proteomes" id="UP000219573"/>
    </source>
</evidence>
<keyword evidence="4" id="KW-1185">Reference proteome</keyword>
<dbReference type="AlphaFoldDB" id="A0A285HIF1"/>
<feature type="domain" description="Nucleoside transporter/FeoB GTPase Gate" evidence="2">
    <location>
        <begin position="19"/>
        <end position="108"/>
    </location>
</feature>
<dbReference type="Proteomes" id="UP000219573">
    <property type="component" value="Unassembled WGS sequence"/>
</dbReference>
<keyword evidence="1" id="KW-1133">Transmembrane helix</keyword>
<dbReference type="InterPro" id="IPR011642">
    <property type="entry name" value="Gate_dom"/>
</dbReference>
<reference evidence="4" key="1">
    <citation type="submission" date="2017-09" db="EMBL/GenBank/DDBJ databases">
        <authorList>
            <person name="Varghese N."/>
            <person name="Submissions S."/>
        </authorList>
    </citation>
    <scope>NUCLEOTIDE SEQUENCE [LARGE SCALE GENOMIC DNA]</scope>
    <source>
        <strain evidence="4">MSL47</strain>
    </source>
</reference>
<dbReference type="OrthoDB" id="9779080at2"/>
<feature type="transmembrane region" description="Helical" evidence="1">
    <location>
        <begin position="21"/>
        <end position="41"/>
    </location>
</feature>
<evidence type="ECO:0000256" key="1">
    <source>
        <dbReference type="SAM" id="Phobius"/>
    </source>
</evidence>
<accession>A0A285HIF1</accession>
<evidence type="ECO:0000259" key="2">
    <source>
        <dbReference type="Pfam" id="PF07670"/>
    </source>
</evidence>
<keyword evidence="1" id="KW-0812">Transmembrane</keyword>
<protein>
    <submittedName>
        <fullName evidence="3">Nucleoside recognition</fullName>
    </submittedName>
</protein>
<dbReference type="EMBL" id="OBDZ01000019">
    <property type="protein sequence ID" value="SNY35393.1"/>
    <property type="molecule type" value="Genomic_DNA"/>
</dbReference>
<sequence length="160" mass="17573">MDWAGFFFEVFNGSLGMLKTVAVILFPLLIGIEIVDELGLLDKFSSLFAPILRIFKLPKDASLPLIVAQVFGITYGAGLIIRSVEDDKLSSSELMTVAVFLMVCHAVVEDTLLFVAIGGNGLIMLGSRVILAILITYLYSKYFVNNEKIDIEELVEADCC</sequence>
<feature type="transmembrane region" description="Helical" evidence="1">
    <location>
        <begin position="61"/>
        <end position="82"/>
    </location>
</feature>
<keyword evidence="1" id="KW-0472">Membrane</keyword>
<dbReference type="STRING" id="1413210.U472_05345"/>